<dbReference type="NCBIfam" id="TIGR00552">
    <property type="entry name" value="nadE"/>
    <property type="match status" value="1"/>
</dbReference>
<comment type="pathway">
    <text evidence="8">Cofactor biosynthesis; NAD(+) biosynthesis; NAD(+) from deamido-NAD(+) (ammonia route): step 1/1.</text>
</comment>
<dbReference type="InterPro" id="IPR022310">
    <property type="entry name" value="NAD/GMP_synthase"/>
</dbReference>
<evidence type="ECO:0000256" key="1">
    <source>
        <dbReference type="ARBA" id="ARBA00005859"/>
    </source>
</evidence>
<name>A0ABY9H9Y7_9MOLU</name>
<dbReference type="InterPro" id="IPR022926">
    <property type="entry name" value="NH(3)-dep_NAD(+)_synth"/>
</dbReference>
<organism evidence="12 13">
    <name type="scientific">Mycoplasma seminis</name>
    <dbReference type="NCBI Taxonomy" id="512749"/>
    <lineage>
        <taxon>Bacteria</taxon>
        <taxon>Bacillati</taxon>
        <taxon>Mycoplasmatota</taxon>
        <taxon>Mollicutes</taxon>
        <taxon>Mycoplasmataceae</taxon>
        <taxon>Mycoplasma</taxon>
    </lineage>
</organism>
<feature type="binding site" description="in other chain" evidence="8">
    <location>
        <position position="126"/>
    </location>
    <ligand>
        <name>deamido-NAD(+)</name>
        <dbReference type="ChEBI" id="CHEBI:58437"/>
        <note>ligand shared between two neighboring subunits</note>
    </ligand>
</feature>
<evidence type="ECO:0000256" key="6">
    <source>
        <dbReference type="ARBA" id="ARBA00022842"/>
    </source>
</evidence>
<dbReference type="EC" id="6.3.1.5" evidence="8 10"/>
<feature type="binding site" description="in other chain" evidence="8">
    <location>
        <position position="159"/>
    </location>
    <ligand>
        <name>deamido-NAD(+)</name>
        <dbReference type="ChEBI" id="CHEBI:58437"/>
        <note>ligand shared between two neighboring subunits</note>
    </ligand>
</feature>
<dbReference type="Proteomes" id="UP001237011">
    <property type="component" value="Chromosome"/>
</dbReference>
<reference evidence="12" key="1">
    <citation type="submission" date="2023-08" db="EMBL/GenBank/DDBJ databases">
        <title>Complete genome sequence of Mycoplasma seminis 2200.</title>
        <authorList>
            <person name="Spergser J."/>
        </authorList>
    </citation>
    <scope>NUCLEOTIDE SEQUENCE [LARGE SCALE GENOMIC DNA]</scope>
    <source>
        <strain evidence="12">2200</strain>
    </source>
</reference>
<sequence>MSKITRYENNKPIYDKQAALDYLEVIKSFLIEYMSKAKAEGFVVGISGGIDSALVYAIAKNIMPERTFGVVMPVGKMLQSDLDHIDKLEQTFFDKFQTVDLSETFNSIYQAVNVQNPLAIANIKPRLRMTTLYAIAQDKNALVLGTDNLDETFIGYFTKYGDGGVDLLPISRLTKGEVRFLASLLNVPEEIINKAPSAGLWENQTDESELGFSYAQLDFYLDNIENKELISKVLSKETIDKIEHKHRISQHKRDSIYKPSEIK</sequence>
<comment type="function">
    <text evidence="8">Catalyzes the ATP-dependent amidation of deamido-NAD to form NAD. Uses ammonia as a nitrogen source.</text>
</comment>
<dbReference type="SUPFAM" id="SSF52402">
    <property type="entry name" value="Adenine nucleotide alpha hydrolases-like"/>
    <property type="match status" value="1"/>
</dbReference>
<evidence type="ECO:0000259" key="11">
    <source>
        <dbReference type="Pfam" id="PF02540"/>
    </source>
</evidence>
<gene>
    <name evidence="8 12" type="primary">nadE</name>
    <name evidence="12" type="ORF">Q8852_03260</name>
</gene>
<feature type="domain" description="NAD/GMP synthase" evidence="11">
    <location>
        <begin position="23"/>
        <end position="254"/>
    </location>
</feature>
<evidence type="ECO:0000313" key="12">
    <source>
        <dbReference type="EMBL" id="WLP85316.1"/>
    </source>
</evidence>
<keyword evidence="4 8" id="KW-0547">Nucleotide-binding</keyword>
<feature type="binding site" evidence="8">
    <location>
        <position position="51"/>
    </location>
    <ligand>
        <name>Mg(2+)</name>
        <dbReference type="ChEBI" id="CHEBI:18420"/>
    </ligand>
</feature>
<dbReference type="RefSeq" id="WP_305937752.1">
    <property type="nucleotide sequence ID" value="NZ_CP132191.1"/>
</dbReference>
<evidence type="ECO:0000256" key="3">
    <source>
        <dbReference type="ARBA" id="ARBA00022723"/>
    </source>
</evidence>
<keyword evidence="3 8" id="KW-0479">Metal-binding</keyword>
<proteinExistence type="inferred from homology"/>
<feature type="binding site" evidence="8">
    <location>
        <position position="175"/>
    </location>
    <ligand>
        <name>ATP</name>
        <dbReference type="ChEBI" id="CHEBI:30616"/>
    </ligand>
</feature>
<dbReference type="PANTHER" id="PTHR23090">
    <property type="entry name" value="NH 3 /GLUTAMINE-DEPENDENT NAD + SYNTHETASE"/>
    <property type="match status" value="1"/>
</dbReference>
<dbReference type="EMBL" id="CP132191">
    <property type="protein sequence ID" value="WLP85316.1"/>
    <property type="molecule type" value="Genomic_DNA"/>
</dbReference>
<keyword evidence="2 8" id="KW-0436">Ligase</keyword>
<evidence type="ECO:0000313" key="13">
    <source>
        <dbReference type="Proteomes" id="UP001237011"/>
    </source>
</evidence>
<evidence type="ECO:0000256" key="7">
    <source>
        <dbReference type="ARBA" id="ARBA00023027"/>
    </source>
</evidence>
<evidence type="ECO:0000256" key="4">
    <source>
        <dbReference type="ARBA" id="ARBA00022741"/>
    </source>
</evidence>
<keyword evidence="7 8" id="KW-0520">NAD</keyword>
<evidence type="ECO:0000256" key="9">
    <source>
        <dbReference type="RuleBase" id="RU003811"/>
    </source>
</evidence>
<comment type="similarity">
    <text evidence="1 8 9">Belongs to the NAD synthetase family.</text>
</comment>
<feature type="binding site" evidence="8">
    <location>
        <position position="197"/>
    </location>
    <ligand>
        <name>ATP</name>
        <dbReference type="ChEBI" id="CHEBI:30616"/>
    </ligand>
</feature>
<feature type="binding site" evidence="8">
    <location>
        <position position="151"/>
    </location>
    <ligand>
        <name>Mg(2+)</name>
        <dbReference type="ChEBI" id="CHEBI:18420"/>
    </ligand>
</feature>
<dbReference type="InterPro" id="IPR014729">
    <property type="entry name" value="Rossmann-like_a/b/a_fold"/>
</dbReference>
<feature type="binding site" evidence="8">
    <location>
        <position position="166"/>
    </location>
    <ligand>
        <name>deamido-NAD(+)</name>
        <dbReference type="ChEBI" id="CHEBI:58437"/>
        <note>ligand shared between two neighboring subunits</note>
    </ligand>
</feature>
<comment type="catalytic activity">
    <reaction evidence="8 10">
        <text>deamido-NAD(+) + NH4(+) + ATP = AMP + diphosphate + NAD(+) + H(+)</text>
        <dbReference type="Rhea" id="RHEA:21188"/>
        <dbReference type="ChEBI" id="CHEBI:15378"/>
        <dbReference type="ChEBI" id="CHEBI:28938"/>
        <dbReference type="ChEBI" id="CHEBI:30616"/>
        <dbReference type="ChEBI" id="CHEBI:33019"/>
        <dbReference type="ChEBI" id="CHEBI:57540"/>
        <dbReference type="ChEBI" id="CHEBI:58437"/>
        <dbReference type="ChEBI" id="CHEBI:456215"/>
        <dbReference type="EC" id="6.3.1.5"/>
    </reaction>
</comment>
<keyword evidence="6 8" id="KW-0460">Magnesium</keyword>
<feature type="binding site" evidence="8">
    <location>
        <begin position="45"/>
        <end position="52"/>
    </location>
    <ligand>
        <name>ATP</name>
        <dbReference type="ChEBI" id="CHEBI:30616"/>
    </ligand>
</feature>
<evidence type="ECO:0000256" key="8">
    <source>
        <dbReference type="HAMAP-Rule" id="MF_00193"/>
    </source>
</evidence>
<dbReference type="InterPro" id="IPR003694">
    <property type="entry name" value="NAD_synthase"/>
</dbReference>
<dbReference type="PANTHER" id="PTHR23090:SF9">
    <property type="entry name" value="GLUTAMINE-DEPENDENT NAD(+) SYNTHETASE"/>
    <property type="match status" value="1"/>
</dbReference>
<dbReference type="Pfam" id="PF02540">
    <property type="entry name" value="NAD_synthase"/>
    <property type="match status" value="1"/>
</dbReference>
<comment type="subunit">
    <text evidence="8">Homodimer.</text>
</comment>
<dbReference type="GO" id="GO:0008795">
    <property type="term" value="F:NAD+ synthase activity"/>
    <property type="evidence" value="ECO:0007669"/>
    <property type="project" value="UniProtKB-EC"/>
</dbReference>
<evidence type="ECO:0000256" key="2">
    <source>
        <dbReference type="ARBA" id="ARBA00022598"/>
    </source>
</evidence>
<dbReference type="Gene3D" id="3.40.50.620">
    <property type="entry name" value="HUPs"/>
    <property type="match status" value="1"/>
</dbReference>
<evidence type="ECO:0000256" key="5">
    <source>
        <dbReference type="ARBA" id="ARBA00022840"/>
    </source>
</evidence>
<accession>A0ABY9H9Y7</accession>
<dbReference type="HAMAP" id="MF_00193">
    <property type="entry name" value="NadE_ammonia_dep"/>
    <property type="match status" value="1"/>
</dbReference>
<keyword evidence="13" id="KW-1185">Reference proteome</keyword>
<evidence type="ECO:0000256" key="10">
    <source>
        <dbReference type="RuleBase" id="RU003812"/>
    </source>
</evidence>
<feature type="binding site" description="in other chain" evidence="8">
    <location>
        <begin position="251"/>
        <end position="252"/>
    </location>
    <ligand>
        <name>deamido-NAD(+)</name>
        <dbReference type="ChEBI" id="CHEBI:58437"/>
        <note>ligand shared between two neighboring subunits</note>
    </ligand>
</feature>
<feature type="binding site" evidence="8">
    <location>
        <position position="146"/>
    </location>
    <ligand>
        <name>ATP</name>
        <dbReference type="ChEBI" id="CHEBI:30616"/>
    </ligand>
</feature>
<dbReference type="CDD" id="cd00553">
    <property type="entry name" value="NAD_synthase"/>
    <property type="match status" value="1"/>
</dbReference>
<keyword evidence="5 8" id="KW-0067">ATP-binding</keyword>
<protein>
    <recommendedName>
        <fullName evidence="8 10">NH(3)-dependent NAD(+) synthetase</fullName>
        <ecNumber evidence="8 10">6.3.1.5</ecNumber>
    </recommendedName>
</protein>